<comment type="similarity">
    <text evidence="11">Belongs to the SEDS family. FtsW subfamily.</text>
</comment>
<evidence type="ECO:0000313" key="18">
    <source>
        <dbReference type="Proteomes" id="UP000229631"/>
    </source>
</evidence>
<evidence type="ECO:0000256" key="2">
    <source>
        <dbReference type="ARBA" id="ARBA00022676"/>
    </source>
</evidence>
<evidence type="ECO:0000256" key="12">
    <source>
        <dbReference type="ARBA" id="ARBA00041185"/>
    </source>
</evidence>
<protein>
    <recommendedName>
        <fullName evidence="12">Probable peptidoglycan glycosyltransferase FtsW</fullName>
        <ecNumber evidence="14">2.4.99.28</ecNumber>
    </recommendedName>
    <alternativeName>
        <fullName evidence="13">Cell division protein FtsW</fullName>
    </alternativeName>
    <alternativeName>
        <fullName evidence="10">Cell wall polymerase</fullName>
    </alternativeName>
    <alternativeName>
        <fullName evidence="9">Peptidoglycan polymerase</fullName>
    </alternativeName>
</protein>
<dbReference type="EC" id="2.4.99.28" evidence="14"/>
<dbReference type="AlphaFoldDB" id="A0A2M7BDU8"/>
<evidence type="ECO:0000256" key="7">
    <source>
        <dbReference type="ARBA" id="ARBA00022989"/>
    </source>
</evidence>
<evidence type="ECO:0000256" key="10">
    <source>
        <dbReference type="ARBA" id="ARBA00033270"/>
    </source>
</evidence>
<feature type="transmembrane region" description="Helical" evidence="16">
    <location>
        <begin position="77"/>
        <end position="96"/>
    </location>
</feature>
<feature type="transmembrane region" description="Helical" evidence="16">
    <location>
        <begin position="333"/>
        <end position="354"/>
    </location>
</feature>
<sequence length="359" mass="39929">MLKVKKFFTGRNVFLFLPLTLSIFGLLMIFEASSVSALRDFGDKFYYFKHQMVWWFFGIVSFFVFSSLNFRIWRKLALVFFVLTIFFLVLVLIPKIGLTVYGGRRWISVGLFRFQPAELAKLSLIIYISSLFEKKKGLLPFLAVVGLVLGLLILEPDLGTAVIIIASVFSIYFISGVSFRQIAGMGVIAAVLSPALILLSSYRRERFFAFLKSFFSAKESSYHVRQILLALGTGGFFGRGLGQSKQKFLFLPEVTTDSIFAIIAEEFGFLGATLIIFLFVYLVVSGFKLAVSSKDPFGQMLTVGIITCVGVQASINFASMVTLIPLTGVPLPFISYGGSSLLITLSGMGIIYNISKQQR</sequence>
<dbReference type="GO" id="GO:0009252">
    <property type="term" value="P:peptidoglycan biosynthetic process"/>
    <property type="evidence" value="ECO:0007669"/>
    <property type="project" value="UniProtKB-KW"/>
</dbReference>
<dbReference type="GO" id="GO:0051301">
    <property type="term" value="P:cell division"/>
    <property type="evidence" value="ECO:0007669"/>
    <property type="project" value="InterPro"/>
</dbReference>
<dbReference type="Proteomes" id="UP000229631">
    <property type="component" value="Unassembled WGS sequence"/>
</dbReference>
<evidence type="ECO:0000256" key="6">
    <source>
        <dbReference type="ARBA" id="ARBA00022984"/>
    </source>
</evidence>
<dbReference type="PANTHER" id="PTHR30474:SF2">
    <property type="entry name" value="PEPTIDOGLYCAN GLYCOSYLTRANSFERASE FTSW-RELATED"/>
    <property type="match status" value="1"/>
</dbReference>
<feature type="transmembrane region" description="Helical" evidence="16">
    <location>
        <begin position="296"/>
        <end position="321"/>
    </location>
</feature>
<feature type="transmembrane region" description="Helical" evidence="16">
    <location>
        <begin position="137"/>
        <end position="154"/>
    </location>
</feature>
<dbReference type="GO" id="GO:0008360">
    <property type="term" value="P:regulation of cell shape"/>
    <property type="evidence" value="ECO:0007669"/>
    <property type="project" value="UniProtKB-KW"/>
</dbReference>
<feature type="transmembrane region" description="Helical" evidence="16">
    <location>
        <begin position="161"/>
        <end position="179"/>
    </location>
</feature>
<keyword evidence="3" id="KW-0808">Transferase</keyword>
<keyword evidence="2" id="KW-0328">Glycosyltransferase</keyword>
<organism evidence="17 18">
    <name type="scientific">Candidatus Shapirobacteria bacterium CG03_land_8_20_14_0_80_39_12</name>
    <dbReference type="NCBI Taxonomy" id="1974879"/>
    <lineage>
        <taxon>Bacteria</taxon>
        <taxon>Candidatus Shapironibacteriota</taxon>
    </lineage>
</organism>
<keyword evidence="6" id="KW-0573">Peptidoglycan synthesis</keyword>
<name>A0A2M7BDU8_9BACT</name>
<accession>A0A2M7BDU8</accession>
<comment type="catalytic activity">
    <reaction evidence="15">
        <text>[GlcNAc-(1-&gt;4)-Mur2Ac(oyl-L-Ala-gamma-D-Glu-L-Lys-D-Ala-D-Ala)](n)-di-trans,octa-cis-undecaprenyl diphosphate + beta-D-GlcNAc-(1-&gt;4)-Mur2Ac(oyl-L-Ala-gamma-D-Glu-L-Lys-D-Ala-D-Ala)-di-trans,octa-cis-undecaprenyl diphosphate = [GlcNAc-(1-&gt;4)-Mur2Ac(oyl-L-Ala-gamma-D-Glu-L-Lys-D-Ala-D-Ala)](n+1)-di-trans,octa-cis-undecaprenyl diphosphate + di-trans,octa-cis-undecaprenyl diphosphate + H(+)</text>
        <dbReference type="Rhea" id="RHEA:23708"/>
        <dbReference type="Rhea" id="RHEA-COMP:9602"/>
        <dbReference type="Rhea" id="RHEA-COMP:9603"/>
        <dbReference type="ChEBI" id="CHEBI:15378"/>
        <dbReference type="ChEBI" id="CHEBI:58405"/>
        <dbReference type="ChEBI" id="CHEBI:60033"/>
        <dbReference type="ChEBI" id="CHEBI:78435"/>
        <dbReference type="EC" id="2.4.99.28"/>
    </reaction>
</comment>
<feature type="transmembrane region" description="Helical" evidence="16">
    <location>
        <begin position="52"/>
        <end position="70"/>
    </location>
</feature>
<dbReference type="PROSITE" id="PS00428">
    <property type="entry name" value="FTSW_RODA_SPOVE"/>
    <property type="match status" value="1"/>
</dbReference>
<feature type="transmembrane region" description="Helical" evidence="16">
    <location>
        <begin position="259"/>
        <end position="284"/>
    </location>
</feature>
<keyword evidence="5" id="KW-0133">Cell shape</keyword>
<keyword evidence="7 16" id="KW-1133">Transmembrane helix</keyword>
<keyword evidence="8 16" id="KW-0472">Membrane</keyword>
<evidence type="ECO:0000256" key="8">
    <source>
        <dbReference type="ARBA" id="ARBA00023136"/>
    </source>
</evidence>
<evidence type="ECO:0000256" key="5">
    <source>
        <dbReference type="ARBA" id="ARBA00022960"/>
    </source>
</evidence>
<evidence type="ECO:0000256" key="15">
    <source>
        <dbReference type="ARBA" id="ARBA00049902"/>
    </source>
</evidence>
<evidence type="ECO:0000256" key="11">
    <source>
        <dbReference type="ARBA" id="ARBA00038053"/>
    </source>
</evidence>
<proteinExistence type="inferred from homology"/>
<evidence type="ECO:0000256" key="14">
    <source>
        <dbReference type="ARBA" id="ARBA00044770"/>
    </source>
</evidence>
<evidence type="ECO:0000256" key="1">
    <source>
        <dbReference type="ARBA" id="ARBA00004141"/>
    </source>
</evidence>
<evidence type="ECO:0000256" key="3">
    <source>
        <dbReference type="ARBA" id="ARBA00022679"/>
    </source>
</evidence>
<dbReference type="EMBL" id="PEVC01000025">
    <property type="protein sequence ID" value="PIV01288.1"/>
    <property type="molecule type" value="Genomic_DNA"/>
</dbReference>
<feature type="transmembrane region" description="Helical" evidence="16">
    <location>
        <begin position="185"/>
        <end position="202"/>
    </location>
</feature>
<feature type="transmembrane region" description="Helical" evidence="16">
    <location>
        <begin position="222"/>
        <end position="239"/>
    </location>
</feature>
<evidence type="ECO:0000313" key="17">
    <source>
        <dbReference type="EMBL" id="PIV01288.1"/>
    </source>
</evidence>
<evidence type="ECO:0000256" key="9">
    <source>
        <dbReference type="ARBA" id="ARBA00032370"/>
    </source>
</evidence>
<evidence type="ECO:0000256" key="16">
    <source>
        <dbReference type="SAM" id="Phobius"/>
    </source>
</evidence>
<keyword evidence="4 16" id="KW-0812">Transmembrane</keyword>
<dbReference type="PANTHER" id="PTHR30474">
    <property type="entry name" value="CELL CYCLE PROTEIN"/>
    <property type="match status" value="1"/>
</dbReference>
<dbReference type="GO" id="GO:0008955">
    <property type="term" value="F:peptidoglycan glycosyltransferase activity"/>
    <property type="evidence" value="ECO:0007669"/>
    <property type="project" value="UniProtKB-EC"/>
</dbReference>
<comment type="caution">
    <text evidence="17">The sequence shown here is derived from an EMBL/GenBank/DDBJ whole genome shotgun (WGS) entry which is preliminary data.</text>
</comment>
<evidence type="ECO:0000256" key="13">
    <source>
        <dbReference type="ARBA" id="ARBA00041418"/>
    </source>
</evidence>
<dbReference type="InterPro" id="IPR018365">
    <property type="entry name" value="Cell_cycle_FtsW-rel_CS"/>
</dbReference>
<dbReference type="Pfam" id="PF01098">
    <property type="entry name" value="FTSW_RODA_SPOVE"/>
    <property type="match status" value="1"/>
</dbReference>
<dbReference type="InterPro" id="IPR001182">
    <property type="entry name" value="FtsW/RodA"/>
</dbReference>
<dbReference type="GO" id="GO:0032153">
    <property type="term" value="C:cell division site"/>
    <property type="evidence" value="ECO:0007669"/>
    <property type="project" value="TreeGrafter"/>
</dbReference>
<dbReference type="GO" id="GO:0005886">
    <property type="term" value="C:plasma membrane"/>
    <property type="evidence" value="ECO:0007669"/>
    <property type="project" value="TreeGrafter"/>
</dbReference>
<dbReference type="GO" id="GO:0015648">
    <property type="term" value="F:lipid-linked peptidoglycan transporter activity"/>
    <property type="evidence" value="ECO:0007669"/>
    <property type="project" value="TreeGrafter"/>
</dbReference>
<gene>
    <name evidence="17" type="ORF">COS54_01340</name>
</gene>
<reference evidence="18" key="1">
    <citation type="submission" date="2017-09" db="EMBL/GenBank/DDBJ databases">
        <title>Depth-based differentiation of microbial function through sediment-hosted aquifers and enrichment of novel symbionts in the deep terrestrial subsurface.</title>
        <authorList>
            <person name="Probst A.J."/>
            <person name="Ladd B."/>
            <person name="Jarett J.K."/>
            <person name="Geller-Mcgrath D.E."/>
            <person name="Sieber C.M.K."/>
            <person name="Emerson J.B."/>
            <person name="Anantharaman K."/>
            <person name="Thomas B.C."/>
            <person name="Malmstrom R."/>
            <person name="Stieglmeier M."/>
            <person name="Klingl A."/>
            <person name="Woyke T."/>
            <person name="Ryan C.M."/>
            <person name="Banfield J.F."/>
        </authorList>
    </citation>
    <scope>NUCLEOTIDE SEQUENCE [LARGE SCALE GENOMIC DNA]</scope>
</reference>
<evidence type="ECO:0000256" key="4">
    <source>
        <dbReference type="ARBA" id="ARBA00022692"/>
    </source>
</evidence>
<comment type="subcellular location">
    <subcellularLocation>
        <location evidence="1">Membrane</location>
        <topology evidence="1">Multi-pass membrane protein</topology>
    </subcellularLocation>
</comment>
<feature type="transmembrane region" description="Helical" evidence="16">
    <location>
        <begin position="12"/>
        <end position="32"/>
    </location>
</feature>